<evidence type="ECO:0000313" key="3">
    <source>
        <dbReference type="Proteomes" id="UP000075398"/>
    </source>
</evidence>
<proteinExistence type="predicted"/>
<name>A0A150ISQ1_9EURY</name>
<evidence type="ECO:0000313" key="2">
    <source>
        <dbReference type="EMBL" id="KYC47990.1"/>
    </source>
</evidence>
<dbReference type="PATRIC" id="fig|1705409.3.peg.2023"/>
<feature type="coiled-coil region" evidence="1">
    <location>
        <begin position="246"/>
        <end position="277"/>
    </location>
</feature>
<evidence type="ECO:0000256" key="1">
    <source>
        <dbReference type="SAM" id="Coils"/>
    </source>
</evidence>
<protein>
    <submittedName>
        <fullName evidence="2">Uncharacterized protein</fullName>
    </submittedName>
</protein>
<organism evidence="2 3">
    <name type="scientific">Candidatus Methanofastidiosum methylothiophilum</name>
    <dbReference type="NCBI Taxonomy" id="1705564"/>
    <lineage>
        <taxon>Archaea</taxon>
        <taxon>Methanobacteriati</taxon>
        <taxon>Methanobacteriota</taxon>
        <taxon>Stenosarchaea group</taxon>
        <taxon>Candidatus Methanofastidiosia</taxon>
        <taxon>Candidatus Methanofastidiosales</taxon>
        <taxon>Candidatus Methanofastidiosaceae</taxon>
        <taxon>Candidatus Methanofastidiosum</taxon>
    </lineage>
</organism>
<dbReference type="AlphaFoldDB" id="A0A150ISQ1"/>
<gene>
    <name evidence="2" type="ORF">AMQ22_01906</name>
</gene>
<keyword evidence="1" id="KW-0175">Coiled coil</keyword>
<reference evidence="2 3" key="1">
    <citation type="journal article" date="2016" name="ISME J.">
        <title>Chasing the elusive Euryarchaeota class WSA2: genomes reveal a uniquely fastidious methyl-reducing methanogen.</title>
        <authorList>
            <person name="Nobu M.K."/>
            <person name="Narihiro T."/>
            <person name="Kuroda K."/>
            <person name="Mei R."/>
            <person name="Liu W.T."/>
        </authorList>
    </citation>
    <scope>NUCLEOTIDE SEQUENCE [LARGE SCALE GENOMIC DNA]</scope>
    <source>
        <strain evidence="2">U1lsi0528_Bin055</strain>
    </source>
</reference>
<dbReference type="EMBL" id="LNGC01000139">
    <property type="protein sequence ID" value="KYC47990.1"/>
    <property type="molecule type" value="Genomic_DNA"/>
</dbReference>
<sequence>MAKIRHPKTFSKVFNIDAGYLYDKGIFDPVLNVDTKLFIDPILIEKSGFDYFRNEVMKAYEDHYNSIISLLEESKTKDDLAWRSAKRLIQRKEVEGTCLGYGVNSISGRSLSPKLQNCILSTAKEIIDIGIKKPELFILLPLFEEGVGPDTISDITTAAVQASLYNFTAIIAHELGIKTSVATFRGNDIEIITNPLKSKISPIVLLPKDVLRQLPYASTWEEISDVAQFNHELRMRVNKYIGKIWAARTKREKEKEKQKVMKNKEALEILLEAIKNTDVKPYNFEIDENGVYKWRDVMEGIADKYPKKLSKPSNDADGLVLTVREIINQFKFIIEEKGMNKLLWKNRSTPNHENVSQMLFFSTAYSYCKANDLDINPEMDTGNGLVDFKFSKGFSKRLIVEIKHSYNQNIIDGFDIQLRLYKKAEETCFGFYIVIDVGRLGRKFDKLVRMYNESTKKADLFYINGKIKPSASKRKE</sequence>
<comment type="caution">
    <text evidence="2">The sequence shown here is derived from an EMBL/GenBank/DDBJ whole genome shotgun (WGS) entry which is preliminary data.</text>
</comment>
<accession>A0A150ISQ1</accession>
<dbReference type="Proteomes" id="UP000075398">
    <property type="component" value="Unassembled WGS sequence"/>
</dbReference>